<keyword evidence="2" id="KW-1185">Reference proteome</keyword>
<name>A0A1H3VXD2_9BACT</name>
<evidence type="ECO:0000313" key="1">
    <source>
        <dbReference type="EMBL" id="SDZ78864.1"/>
    </source>
</evidence>
<dbReference type="InterPro" id="IPR001920">
    <property type="entry name" value="Asp/Glu_race"/>
</dbReference>
<dbReference type="STRING" id="37625.SAMN05660420_00313"/>
<evidence type="ECO:0000313" key="2">
    <source>
        <dbReference type="Proteomes" id="UP000199409"/>
    </source>
</evidence>
<dbReference type="RefSeq" id="WP_092344625.1">
    <property type="nucleotide sequence ID" value="NZ_FNQN01000001.1"/>
</dbReference>
<dbReference type="EMBL" id="FNQN01000001">
    <property type="protein sequence ID" value="SDZ78864.1"/>
    <property type="molecule type" value="Genomic_DNA"/>
</dbReference>
<dbReference type="GO" id="GO:0016855">
    <property type="term" value="F:racemase and epimerase activity, acting on amino acids and derivatives"/>
    <property type="evidence" value="ECO:0007669"/>
    <property type="project" value="InterPro"/>
</dbReference>
<accession>A0A1H3VXD2</accession>
<organism evidence="1 2">
    <name type="scientific">Desulfuromusa kysingii</name>
    <dbReference type="NCBI Taxonomy" id="37625"/>
    <lineage>
        <taxon>Bacteria</taxon>
        <taxon>Pseudomonadati</taxon>
        <taxon>Thermodesulfobacteriota</taxon>
        <taxon>Desulfuromonadia</taxon>
        <taxon>Desulfuromonadales</taxon>
        <taxon>Geopsychrobacteraceae</taxon>
        <taxon>Desulfuromusa</taxon>
    </lineage>
</organism>
<dbReference type="Proteomes" id="UP000199409">
    <property type="component" value="Unassembled WGS sequence"/>
</dbReference>
<dbReference type="NCBIfam" id="NF005679">
    <property type="entry name" value="PRK07475.1"/>
    <property type="match status" value="1"/>
</dbReference>
<gene>
    <name evidence="1" type="ORF">SAMN05660420_00313</name>
</gene>
<protein>
    <recommendedName>
        <fullName evidence="3">Aspartate/glutamate racemase</fullName>
    </recommendedName>
</protein>
<dbReference type="OrthoDB" id="5465390at2"/>
<sequence length="242" mass="26412">MLFHVNKQQTSYGEDIGILLLDTETPFIQGDVGNAKSYNYPVRYKVIKGLTVEAIFSHDASFTTAIIDAARELEREGVKAITGDCGFMALFQQQVKDAVNIPVFLSSLTQLPFISQILRNNNKIGIITANATSLTADLFTAVGFTEIEKLVIKGLDDTKYFHEAAIAEVGTLDSDRISAEVVAASQQLAEDPNVGAILLECSLLPVYGFAVQQATGLPVFDFLTMINYVQSAIVKKTFPDSY</sequence>
<reference evidence="1 2" key="1">
    <citation type="submission" date="2016-10" db="EMBL/GenBank/DDBJ databases">
        <authorList>
            <person name="de Groot N.N."/>
        </authorList>
    </citation>
    <scope>NUCLEOTIDE SEQUENCE [LARGE SCALE GENOMIC DNA]</scope>
    <source>
        <strain evidence="1 2">DSM 7343</strain>
    </source>
</reference>
<proteinExistence type="predicted"/>
<dbReference type="Gene3D" id="3.40.50.1860">
    <property type="match status" value="2"/>
</dbReference>
<dbReference type="AlphaFoldDB" id="A0A1H3VXD2"/>
<evidence type="ECO:0008006" key="3">
    <source>
        <dbReference type="Google" id="ProtNLM"/>
    </source>
</evidence>